<dbReference type="AlphaFoldDB" id="A0AAF0ZX88"/>
<feature type="domain" description="Tf2-1-like SH3-like" evidence="1">
    <location>
        <begin position="18"/>
        <end position="66"/>
    </location>
</feature>
<name>A0AAF0ZX88_SOLVR</name>
<proteinExistence type="predicted"/>
<dbReference type="Proteomes" id="UP001234989">
    <property type="component" value="Chromosome 11"/>
</dbReference>
<accession>A0AAF0ZX88</accession>
<reference evidence="2" key="1">
    <citation type="submission" date="2023-08" db="EMBL/GenBank/DDBJ databases">
        <title>A de novo genome assembly of Solanum verrucosum Schlechtendal, a Mexican diploid species geographically isolated from the other diploid A-genome species in potato relatives.</title>
        <authorList>
            <person name="Hosaka K."/>
        </authorList>
    </citation>
    <scope>NUCLEOTIDE SEQUENCE</scope>
    <source>
        <tissue evidence="2">Young leaves</tissue>
    </source>
</reference>
<dbReference type="Pfam" id="PF24626">
    <property type="entry name" value="SH3_Tf2-1"/>
    <property type="match status" value="1"/>
</dbReference>
<evidence type="ECO:0000259" key="1">
    <source>
        <dbReference type="Pfam" id="PF24626"/>
    </source>
</evidence>
<gene>
    <name evidence="2" type="ORF">MTR67_048301</name>
</gene>
<dbReference type="PANTHER" id="PTHR46148">
    <property type="entry name" value="CHROMO DOMAIN-CONTAINING PROTEIN"/>
    <property type="match status" value="1"/>
</dbReference>
<evidence type="ECO:0000313" key="3">
    <source>
        <dbReference type="Proteomes" id="UP001234989"/>
    </source>
</evidence>
<evidence type="ECO:0000313" key="2">
    <source>
        <dbReference type="EMBL" id="WMV54916.1"/>
    </source>
</evidence>
<organism evidence="2 3">
    <name type="scientific">Solanum verrucosum</name>
    <dbReference type="NCBI Taxonomy" id="315347"/>
    <lineage>
        <taxon>Eukaryota</taxon>
        <taxon>Viridiplantae</taxon>
        <taxon>Streptophyta</taxon>
        <taxon>Embryophyta</taxon>
        <taxon>Tracheophyta</taxon>
        <taxon>Spermatophyta</taxon>
        <taxon>Magnoliopsida</taxon>
        <taxon>eudicotyledons</taxon>
        <taxon>Gunneridae</taxon>
        <taxon>Pentapetalae</taxon>
        <taxon>asterids</taxon>
        <taxon>lamiids</taxon>
        <taxon>Solanales</taxon>
        <taxon>Solanaceae</taxon>
        <taxon>Solanoideae</taxon>
        <taxon>Solaneae</taxon>
        <taxon>Solanum</taxon>
    </lineage>
</organism>
<dbReference type="PANTHER" id="PTHR46148:SF57">
    <property type="entry name" value="OS12G0499874 PROTEIN"/>
    <property type="match status" value="1"/>
</dbReference>
<sequence>MILDLLENSIYEGCYEIGKKGKLSPRYVGPCQILRRIDKVAYELGLPSELVSVHPMFHVSMLKKCVGDPASVIPLEGLWVDESLSHEEILVKILDRFRYSASRSCLDQSPIRIQQLQCISQYAYDMSDTGLAWGHS</sequence>
<keyword evidence="3" id="KW-1185">Reference proteome</keyword>
<dbReference type="EMBL" id="CP133622">
    <property type="protein sequence ID" value="WMV54916.1"/>
    <property type="molecule type" value="Genomic_DNA"/>
</dbReference>
<dbReference type="InterPro" id="IPR056924">
    <property type="entry name" value="SH3_Tf2-1"/>
</dbReference>
<protein>
    <recommendedName>
        <fullName evidence="1">Tf2-1-like SH3-like domain-containing protein</fullName>
    </recommendedName>
</protein>